<comment type="caution">
    <text evidence="1">The sequence shown here is derived from an EMBL/GenBank/DDBJ whole genome shotgun (WGS) entry which is preliminary data.</text>
</comment>
<dbReference type="AlphaFoldDB" id="A0A9N9HCM6"/>
<protein>
    <submittedName>
        <fullName evidence="1">4022_t:CDS:1</fullName>
    </submittedName>
</protein>
<name>A0A9N9HCM6_9GLOM</name>
<proteinExistence type="predicted"/>
<organism evidence="1 2">
    <name type="scientific">Ambispora gerdemannii</name>
    <dbReference type="NCBI Taxonomy" id="144530"/>
    <lineage>
        <taxon>Eukaryota</taxon>
        <taxon>Fungi</taxon>
        <taxon>Fungi incertae sedis</taxon>
        <taxon>Mucoromycota</taxon>
        <taxon>Glomeromycotina</taxon>
        <taxon>Glomeromycetes</taxon>
        <taxon>Archaeosporales</taxon>
        <taxon>Ambisporaceae</taxon>
        <taxon>Ambispora</taxon>
    </lineage>
</organism>
<reference evidence="1" key="1">
    <citation type="submission" date="2021-06" db="EMBL/GenBank/DDBJ databases">
        <authorList>
            <person name="Kallberg Y."/>
            <person name="Tangrot J."/>
            <person name="Rosling A."/>
        </authorList>
    </citation>
    <scope>NUCLEOTIDE SEQUENCE</scope>
    <source>
        <strain evidence="1">MT106</strain>
    </source>
</reference>
<evidence type="ECO:0000313" key="1">
    <source>
        <dbReference type="EMBL" id="CAG8663779.1"/>
    </source>
</evidence>
<accession>A0A9N9HCM6</accession>
<keyword evidence="2" id="KW-1185">Reference proteome</keyword>
<gene>
    <name evidence="1" type="ORF">AGERDE_LOCUS11943</name>
</gene>
<evidence type="ECO:0000313" key="2">
    <source>
        <dbReference type="Proteomes" id="UP000789831"/>
    </source>
</evidence>
<dbReference type="Proteomes" id="UP000789831">
    <property type="component" value="Unassembled WGS sequence"/>
</dbReference>
<dbReference type="EMBL" id="CAJVPL010006331">
    <property type="protein sequence ID" value="CAG8663779.1"/>
    <property type="molecule type" value="Genomic_DNA"/>
</dbReference>
<sequence>MSNECVIQLRITDPVKAVIMTIGGREMDVTTAPGHTHNSSP</sequence>